<dbReference type="InterPro" id="IPR051531">
    <property type="entry name" value="N-acetyltransferase"/>
</dbReference>
<accession>A0A640S3C1</accession>
<dbReference type="EMBL" id="BLIN01000003">
    <property type="protein sequence ID" value="GFE05659.1"/>
    <property type="molecule type" value="Genomic_DNA"/>
</dbReference>
<dbReference type="Gene3D" id="3.40.630.30">
    <property type="match status" value="1"/>
</dbReference>
<name>A0A640S3C1_9ACTN</name>
<reference evidence="2 3" key="1">
    <citation type="submission" date="2019-12" db="EMBL/GenBank/DDBJ databases">
        <title>Whole genome shotgun sequence of Streptomyces caniferus NBRC 15389.</title>
        <authorList>
            <person name="Ichikawa N."/>
            <person name="Kimura A."/>
            <person name="Kitahashi Y."/>
            <person name="Komaki H."/>
            <person name="Tamura T."/>
        </authorList>
    </citation>
    <scope>NUCLEOTIDE SEQUENCE [LARGE SCALE GENOMIC DNA]</scope>
    <source>
        <strain evidence="2 3">NBRC 15389</strain>
    </source>
</reference>
<comment type="caution">
    <text evidence="2">The sequence shown here is derived from an EMBL/GenBank/DDBJ whole genome shotgun (WGS) entry which is preliminary data.</text>
</comment>
<dbReference type="OrthoDB" id="4403558at2"/>
<evidence type="ECO:0000259" key="1">
    <source>
        <dbReference type="PROSITE" id="PS51186"/>
    </source>
</evidence>
<evidence type="ECO:0000313" key="3">
    <source>
        <dbReference type="Proteomes" id="UP000435837"/>
    </source>
</evidence>
<protein>
    <submittedName>
        <fullName evidence="2">Acetyltransferase</fullName>
    </submittedName>
</protein>
<evidence type="ECO:0000313" key="2">
    <source>
        <dbReference type="EMBL" id="GFE05659.1"/>
    </source>
</evidence>
<proteinExistence type="predicted"/>
<dbReference type="GO" id="GO:0016747">
    <property type="term" value="F:acyltransferase activity, transferring groups other than amino-acyl groups"/>
    <property type="evidence" value="ECO:0007669"/>
    <property type="project" value="InterPro"/>
</dbReference>
<dbReference type="InterPro" id="IPR016181">
    <property type="entry name" value="Acyl_CoA_acyltransferase"/>
</dbReference>
<dbReference type="RefSeq" id="WP_159472191.1">
    <property type="nucleotide sequence ID" value="NZ_BAAATH010000004.1"/>
</dbReference>
<dbReference type="Pfam" id="PF13302">
    <property type="entry name" value="Acetyltransf_3"/>
    <property type="match status" value="1"/>
</dbReference>
<sequence length="171" mass="18641">MVSVPVQAIRTRRLDLLPLRVEHAEEMATALSDPALHTFIGGTPDTPQGLRARCQRMVADSPDPDIAWRNWVIRLRDAACLTGTVQATIDCSGQAPLAEIAWVVGTPWQGRGIATEAAQGLLTWLDTQGVRTVLAHIHPDHLASAAVATACGLTPTEDRQDGEVRWRRTIR</sequence>
<dbReference type="Proteomes" id="UP000435837">
    <property type="component" value="Unassembled WGS sequence"/>
</dbReference>
<dbReference type="PANTHER" id="PTHR43792">
    <property type="entry name" value="GNAT FAMILY, PUTATIVE (AFU_ORTHOLOGUE AFUA_3G00765)-RELATED-RELATED"/>
    <property type="match status" value="1"/>
</dbReference>
<gene>
    <name evidence="2" type="ORF">Scani_19270</name>
</gene>
<dbReference type="AlphaFoldDB" id="A0A640S3C1"/>
<dbReference type="PROSITE" id="PS51186">
    <property type="entry name" value="GNAT"/>
    <property type="match status" value="1"/>
</dbReference>
<organism evidence="2 3">
    <name type="scientific">Streptomyces caniferus</name>
    <dbReference type="NCBI Taxonomy" id="285557"/>
    <lineage>
        <taxon>Bacteria</taxon>
        <taxon>Bacillati</taxon>
        <taxon>Actinomycetota</taxon>
        <taxon>Actinomycetes</taxon>
        <taxon>Kitasatosporales</taxon>
        <taxon>Streptomycetaceae</taxon>
        <taxon>Streptomyces</taxon>
    </lineage>
</organism>
<feature type="domain" description="N-acetyltransferase" evidence="1">
    <location>
        <begin position="40"/>
        <end position="171"/>
    </location>
</feature>
<dbReference type="SUPFAM" id="SSF55729">
    <property type="entry name" value="Acyl-CoA N-acyltransferases (Nat)"/>
    <property type="match status" value="1"/>
</dbReference>
<keyword evidence="2" id="KW-0808">Transferase</keyword>
<dbReference type="InterPro" id="IPR000182">
    <property type="entry name" value="GNAT_dom"/>
</dbReference>